<keyword evidence="6" id="KW-1185">Reference proteome</keyword>
<accession>A0A1Y6BBD1</accession>
<reference evidence="5 6" key="1">
    <citation type="submission" date="2017-04" db="EMBL/GenBank/DDBJ databases">
        <authorList>
            <person name="Afonso C.L."/>
            <person name="Miller P.J."/>
            <person name="Scott M.A."/>
            <person name="Spackman E."/>
            <person name="Goraichik I."/>
            <person name="Dimitrov K.M."/>
            <person name="Suarez D.L."/>
            <person name="Swayne D.E."/>
        </authorList>
    </citation>
    <scope>NUCLEOTIDE SEQUENCE [LARGE SCALE GENOMIC DNA]</scope>
    <source>
        <strain evidence="5 6">USBA 355</strain>
    </source>
</reference>
<dbReference type="PANTHER" id="PTHR43792:SF8">
    <property type="entry name" value="[RIBOSOMAL PROTEIN US5]-ALANINE N-ACETYLTRANSFERASE"/>
    <property type="match status" value="1"/>
</dbReference>
<keyword evidence="5" id="KW-0687">Ribonucleoprotein</keyword>
<comment type="similarity">
    <text evidence="3">Belongs to the acetyltransferase family. RimJ subfamily.</text>
</comment>
<gene>
    <name evidence="5" type="ORF">SAMN05428998_101694</name>
</gene>
<dbReference type="Proteomes" id="UP000192917">
    <property type="component" value="Unassembled WGS sequence"/>
</dbReference>
<dbReference type="RefSeq" id="WP_085121008.1">
    <property type="nucleotide sequence ID" value="NZ_FWZX01000001.1"/>
</dbReference>
<dbReference type="GO" id="GO:0005737">
    <property type="term" value="C:cytoplasm"/>
    <property type="evidence" value="ECO:0007669"/>
    <property type="project" value="TreeGrafter"/>
</dbReference>
<dbReference type="InterPro" id="IPR016181">
    <property type="entry name" value="Acyl_CoA_acyltransferase"/>
</dbReference>
<dbReference type="GO" id="GO:0008999">
    <property type="term" value="F:protein-N-terminal-alanine acetyltransferase activity"/>
    <property type="evidence" value="ECO:0007669"/>
    <property type="project" value="TreeGrafter"/>
</dbReference>
<evidence type="ECO:0000256" key="2">
    <source>
        <dbReference type="ARBA" id="ARBA00023315"/>
    </source>
</evidence>
<sequence>MRSGPLVRGLPRLWSAALGPRLNAARVYLRPPTIDDWRAWSELRRESRGFLTPWEPTWPADALTVPAFRRRIRQYARERQARSGFSFLIFRRAEAAGPGEPRGADALVGGASLTNVRRGVSQSASLGYWIGRRYARQGYMHEALVELLDWSFGPLGLHRVEAACLPGNRPSRGLLEKLGFTEEGLARGYLMIDGRWQDHVLYGLVDADWKARRD</sequence>
<dbReference type="SUPFAM" id="SSF55729">
    <property type="entry name" value="Acyl-CoA N-acyltransferases (Nat)"/>
    <property type="match status" value="1"/>
</dbReference>
<dbReference type="EMBL" id="FWZX01000001">
    <property type="protein sequence ID" value="SME94579.1"/>
    <property type="molecule type" value="Genomic_DNA"/>
</dbReference>
<evidence type="ECO:0000313" key="6">
    <source>
        <dbReference type="Proteomes" id="UP000192917"/>
    </source>
</evidence>
<dbReference type="GO" id="GO:0005840">
    <property type="term" value="C:ribosome"/>
    <property type="evidence" value="ECO:0007669"/>
    <property type="project" value="UniProtKB-KW"/>
</dbReference>
<dbReference type="InterPro" id="IPR051531">
    <property type="entry name" value="N-acetyltransferase"/>
</dbReference>
<evidence type="ECO:0000259" key="4">
    <source>
        <dbReference type="PROSITE" id="PS51186"/>
    </source>
</evidence>
<dbReference type="STRING" id="560819.SAMN05428998_101694"/>
<evidence type="ECO:0000256" key="1">
    <source>
        <dbReference type="ARBA" id="ARBA00022679"/>
    </source>
</evidence>
<name>A0A1Y6BBD1_9PROT</name>
<keyword evidence="5" id="KW-0689">Ribosomal protein</keyword>
<organism evidence="5 6">
    <name type="scientific">Tistlia consotensis USBA 355</name>
    <dbReference type="NCBI Taxonomy" id="560819"/>
    <lineage>
        <taxon>Bacteria</taxon>
        <taxon>Pseudomonadati</taxon>
        <taxon>Pseudomonadota</taxon>
        <taxon>Alphaproteobacteria</taxon>
        <taxon>Rhodospirillales</taxon>
        <taxon>Rhodovibrionaceae</taxon>
        <taxon>Tistlia</taxon>
    </lineage>
</organism>
<protein>
    <submittedName>
        <fullName evidence="5">[SSU ribosomal protein S5P]-alanine acetyltransferase</fullName>
    </submittedName>
</protein>
<dbReference type="PANTHER" id="PTHR43792">
    <property type="entry name" value="GNAT FAMILY, PUTATIVE (AFU_ORTHOLOGUE AFUA_3G00765)-RELATED-RELATED"/>
    <property type="match status" value="1"/>
</dbReference>
<evidence type="ECO:0000313" key="5">
    <source>
        <dbReference type="EMBL" id="SME94579.1"/>
    </source>
</evidence>
<keyword evidence="2" id="KW-0012">Acyltransferase</keyword>
<evidence type="ECO:0000256" key="3">
    <source>
        <dbReference type="ARBA" id="ARBA00038502"/>
    </source>
</evidence>
<proteinExistence type="inferred from homology"/>
<keyword evidence="1 5" id="KW-0808">Transferase</keyword>
<feature type="domain" description="N-acetyltransferase" evidence="4">
    <location>
        <begin position="27"/>
        <end position="207"/>
    </location>
</feature>
<dbReference type="Pfam" id="PF13302">
    <property type="entry name" value="Acetyltransf_3"/>
    <property type="match status" value="1"/>
</dbReference>
<dbReference type="Gene3D" id="3.40.630.30">
    <property type="match status" value="1"/>
</dbReference>
<dbReference type="InterPro" id="IPR000182">
    <property type="entry name" value="GNAT_dom"/>
</dbReference>
<dbReference type="AlphaFoldDB" id="A0A1Y6BBD1"/>
<dbReference type="PROSITE" id="PS51186">
    <property type="entry name" value="GNAT"/>
    <property type="match status" value="1"/>
</dbReference>